<accession>A0A0D0D237</accession>
<dbReference type="Proteomes" id="UP000054538">
    <property type="component" value="Unassembled WGS sequence"/>
</dbReference>
<dbReference type="EMBL" id="KN825501">
    <property type="protein sequence ID" value="KIK90567.1"/>
    <property type="molecule type" value="Genomic_DNA"/>
</dbReference>
<dbReference type="AlphaFoldDB" id="A0A0D0D237"/>
<evidence type="ECO:0000313" key="2">
    <source>
        <dbReference type="Proteomes" id="UP000054538"/>
    </source>
</evidence>
<reference evidence="2" key="2">
    <citation type="submission" date="2015-01" db="EMBL/GenBank/DDBJ databases">
        <title>Evolutionary Origins and Diversification of the Mycorrhizal Mutualists.</title>
        <authorList>
            <consortium name="DOE Joint Genome Institute"/>
            <consortium name="Mycorrhizal Genomics Consortium"/>
            <person name="Kohler A."/>
            <person name="Kuo A."/>
            <person name="Nagy L.G."/>
            <person name="Floudas D."/>
            <person name="Copeland A."/>
            <person name="Barry K.W."/>
            <person name="Cichocki N."/>
            <person name="Veneault-Fourrey C."/>
            <person name="LaButti K."/>
            <person name="Lindquist E.A."/>
            <person name="Lipzen A."/>
            <person name="Lundell T."/>
            <person name="Morin E."/>
            <person name="Murat C."/>
            <person name="Riley R."/>
            <person name="Ohm R."/>
            <person name="Sun H."/>
            <person name="Tunlid A."/>
            <person name="Henrissat B."/>
            <person name="Grigoriev I.V."/>
            <person name="Hibbett D.S."/>
            <person name="Martin F."/>
        </authorList>
    </citation>
    <scope>NUCLEOTIDE SEQUENCE [LARGE SCALE GENOMIC DNA]</scope>
    <source>
        <strain evidence="2">Ve08.2h10</strain>
    </source>
</reference>
<keyword evidence="2" id="KW-1185">Reference proteome</keyword>
<organism evidence="1 2">
    <name type="scientific">Paxillus rubicundulus Ve08.2h10</name>
    <dbReference type="NCBI Taxonomy" id="930991"/>
    <lineage>
        <taxon>Eukaryota</taxon>
        <taxon>Fungi</taxon>
        <taxon>Dikarya</taxon>
        <taxon>Basidiomycota</taxon>
        <taxon>Agaricomycotina</taxon>
        <taxon>Agaricomycetes</taxon>
        <taxon>Agaricomycetidae</taxon>
        <taxon>Boletales</taxon>
        <taxon>Paxilineae</taxon>
        <taxon>Paxillaceae</taxon>
        <taxon>Paxillus</taxon>
    </lineage>
</organism>
<reference evidence="1 2" key="1">
    <citation type="submission" date="2014-04" db="EMBL/GenBank/DDBJ databases">
        <authorList>
            <consortium name="DOE Joint Genome Institute"/>
            <person name="Kuo A."/>
            <person name="Kohler A."/>
            <person name="Jargeat P."/>
            <person name="Nagy L.G."/>
            <person name="Floudas D."/>
            <person name="Copeland A."/>
            <person name="Barry K.W."/>
            <person name="Cichocki N."/>
            <person name="Veneault-Fourrey C."/>
            <person name="LaButti K."/>
            <person name="Lindquist E.A."/>
            <person name="Lipzen A."/>
            <person name="Lundell T."/>
            <person name="Morin E."/>
            <person name="Murat C."/>
            <person name="Sun H."/>
            <person name="Tunlid A."/>
            <person name="Henrissat B."/>
            <person name="Grigoriev I.V."/>
            <person name="Hibbett D.S."/>
            <person name="Martin F."/>
            <person name="Nordberg H.P."/>
            <person name="Cantor M.N."/>
            <person name="Hua S.X."/>
        </authorList>
    </citation>
    <scope>NUCLEOTIDE SEQUENCE [LARGE SCALE GENOMIC DNA]</scope>
    <source>
        <strain evidence="1 2">Ve08.2h10</strain>
    </source>
</reference>
<name>A0A0D0D237_9AGAM</name>
<dbReference type="InParanoid" id="A0A0D0D237"/>
<gene>
    <name evidence="1" type="ORF">PAXRUDRAFT_673447</name>
</gene>
<evidence type="ECO:0000313" key="1">
    <source>
        <dbReference type="EMBL" id="KIK90567.1"/>
    </source>
</evidence>
<protein>
    <submittedName>
        <fullName evidence="1">Uncharacterized protein</fullName>
    </submittedName>
</protein>
<proteinExistence type="predicted"/>
<dbReference type="HOGENOM" id="CLU_2904869_0_0_1"/>
<sequence length="62" mass="7164">MKQYVQNEGMVHVSTRYYLHCTHIPALPLRLPSYGTGTHAVLDKPYTTFRQYQETSEVGYGE</sequence>